<reference evidence="1" key="1">
    <citation type="journal article" date="2019" name="bioRxiv">
        <title>The Genome of the Zebra Mussel, Dreissena polymorpha: A Resource for Invasive Species Research.</title>
        <authorList>
            <person name="McCartney M.A."/>
            <person name="Auch B."/>
            <person name="Kono T."/>
            <person name="Mallez S."/>
            <person name="Zhang Y."/>
            <person name="Obille A."/>
            <person name="Becker A."/>
            <person name="Abrahante J.E."/>
            <person name="Garbe J."/>
            <person name="Badalamenti J.P."/>
            <person name="Herman A."/>
            <person name="Mangelson H."/>
            <person name="Liachko I."/>
            <person name="Sullivan S."/>
            <person name="Sone E.D."/>
            <person name="Koren S."/>
            <person name="Silverstein K.A.T."/>
            <person name="Beckman K.B."/>
            <person name="Gohl D.M."/>
        </authorList>
    </citation>
    <scope>NUCLEOTIDE SEQUENCE</scope>
    <source>
        <strain evidence="1">Duluth1</strain>
        <tissue evidence="1">Whole animal</tissue>
    </source>
</reference>
<dbReference type="EMBL" id="JAIWYP010000010">
    <property type="protein sequence ID" value="KAH3752266.1"/>
    <property type="molecule type" value="Genomic_DNA"/>
</dbReference>
<sequence length="55" mass="6665">MVAEAEEFYKKTFAHKHNLKRHSKQHIDSQRDCKAWEMKKNIHKNTNVLTWVSLK</sequence>
<reference evidence="1" key="2">
    <citation type="submission" date="2020-11" db="EMBL/GenBank/DDBJ databases">
        <authorList>
            <person name="McCartney M.A."/>
            <person name="Auch B."/>
            <person name="Kono T."/>
            <person name="Mallez S."/>
            <person name="Becker A."/>
            <person name="Gohl D.M."/>
            <person name="Silverstein K.A.T."/>
            <person name="Koren S."/>
            <person name="Bechman K.B."/>
            <person name="Herman A."/>
            <person name="Abrahante J.E."/>
            <person name="Garbe J."/>
        </authorList>
    </citation>
    <scope>NUCLEOTIDE SEQUENCE</scope>
    <source>
        <strain evidence="1">Duluth1</strain>
        <tissue evidence="1">Whole animal</tissue>
    </source>
</reference>
<dbReference type="AlphaFoldDB" id="A0A9D4DP31"/>
<name>A0A9D4DP31_DREPO</name>
<proteinExistence type="predicted"/>
<comment type="caution">
    <text evidence="1">The sequence shown here is derived from an EMBL/GenBank/DDBJ whole genome shotgun (WGS) entry which is preliminary data.</text>
</comment>
<protein>
    <submittedName>
        <fullName evidence="1">Uncharacterized protein</fullName>
    </submittedName>
</protein>
<keyword evidence="2" id="KW-1185">Reference proteome</keyword>
<dbReference type="Proteomes" id="UP000828390">
    <property type="component" value="Unassembled WGS sequence"/>
</dbReference>
<evidence type="ECO:0000313" key="1">
    <source>
        <dbReference type="EMBL" id="KAH3752266.1"/>
    </source>
</evidence>
<gene>
    <name evidence="1" type="ORF">DPMN_186882</name>
</gene>
<evidence type="ECO:0000313" key="2">
    <source>
        <dbReference type="Proteomes" id="UP000828390"/>
    </source>
</evidence>
<organism evidence="1 2">
    <name type="scientific">Dreissena polymorpha</name>
    <name type="common">Zebra mussel</name>
    <name type="synonym">Mytilus polymorpha</name>
    <dbReference type="NCBI Taxonomy" id="45954"/>
    <lineage>
        <taxon>Eukaryota</taxon>
        <taxon>Metazoa</taxon>
        <taxon>Spiralia</taxon>
        <taxon>Lophotrochozoa</taxon>
        <taxon>Mollusca</taxon>
        <taxon>Bivalvia</taxon>
        <taxon>Autobranchia</taxon>
        <taxon>Heteroconchia</taxon>
        <taxon>Euheterodonta</taxon>
        <taxon>Imparidentia</taxon>
        <taxon>Neoheterodontei</taxon>
        <taxon>Myida</taxon>
        <taxon>Dreissenoidea</taxon>
        <taxon>Dreissenidae</taxon>
        <taxon>Dreissena</taxon>
    </lineage>
</organism>
<accession>A0A9D4DP31</accession>